<dbReference type="STRING" id="1447883.A0A2B7WWV9"/>
<comment type="caution">
    <text evidence="2">The sequence shown here is derived from an EMBL/GenBank/DDBJ whole genome shotgun (WGS) entry which is preliminary data.</text>
</comment>
<name>A0A2B7WWV9_POLH7</name>
<evidence type="ECO:0000313" key="2">
    <source>
        <dbReference type="EMBL" id="PGH01079.1"/>
    </source>
</evidence>
<dbReference type="OrthoDB" id="5376498at2759"/>
<feature type="compositionally biased region" description="Acidic residues" evidence="1">
    <location>
        <begin position="150"/>
        <end position="160"/>
    </location>
</feature>
<evidence type="ECO:0000313" key="3">
    <source>
        <dbReference type="Proteomes" id="UP000224634"/>
    </source>
</evidence>
<sequence length="177" mass="19753">MTNHMCGTDGKIPVSLYNLLNSNRLQGETKPDPSSWTLRFKNFNVTVLLLVSPVQPFSEIKETLLKALKVRNIAEIDGEPVPDDPSEIEFGVPVDRNNLEKGWKKLELATHTGRKGAGGRRAVQISTPQGADLRDSQAVAFRFHKATPGEEDELDIDLDDPGWNVLIPTYEDEEEDE</sequence>
<dbReference type="EMBL" id="PDNA01000242">
    <property type="protein sequence ID" value="PGH01079.1"/>
    <property type="molecule type" value="Genomic_DNA"/>
</dbReference>
<gene>
    <name evidence="2" type="ORF">AJ80_09062</name>
</gene>
<protein>
    <submittedName>
        <fullName evidence="2">Uncharacterized protein</fullName>
    </submittedName>
</protein>
<dbReference type="AlphaFoldDB" id="A0A2B7WWV9"/>
<dbReference type="Proteomes" id="UP000224634">
    <property type="component" value="Unassembled WGS sequence"/>
</dbReference>
<proteinExistence type="predicted"/>
<feature type="region of interest" description="Disordered" evidence="1">
    <location>
        <begin position="150"/>
        <end position="177"/>
    </location>
</feature>
<organism evidence="2 3">
    <name type="scientific">Polytolypa hystricis (strain UAMH7299)</name>
    <dbReference type="NCBI Taxonomy" id="1447883"/>
    <lineage>
        <taxon>Eukaryota</taxon>
        <taxon>Fungi</taxon>
        <taxon>Dikarya</taxon>
        <taxon>Ascomycota</taxon>
        <taxon>Pezizomycotina</taxon>
        <taxon>Eurotiomycetes</taxon>
        <taxon>Eurotiomycetidae</taxon>
        <taxon>Onygenales</taxon>
        <taxon>Onygenales incertae sedis</taxon>
        <taxon>Polytolypa</taxon>
    </lineage>
</organism>
<evidence type="ECO:0000256" key="1">
    <source>
        <dbReference type="SAM" id="MobiDB-lite"/>
    </source>
</evidence>
<reference evidence="2 3" key="1">
    <citation type="submission" date="2017-10" db="EMBL/GenBank/DDBJ databases">
        <title>Comparative genomics in systemic dimorphic fungi from Ajellomycetaceae.</title>
        <authorList>
            <person name="Munoz J.F."/>
            <person name="Mcewen J.G."/>
            <person name="Clay O.K."/>
            <person name="Cuomo C.A."/>
        </authorList>
    </citation>
    <scope>NUCLEOTIDE SEQUENCE [LARGE SCALE GENOMIC DNA]</scope>
    <source>
        <strain evidence="2 3">UAMH7299</strain>
    </source>
</reference>
<keyword evidence="3" id="KW-1185">Reference proteome</keyword>
<accession>A0A2B7WWV9</accession>